<dbReference type="InterPro" id="IPR050710">
    <property type="entry name" value="Band7/mec-2_domain"/>
</dbReference>
<proteinExistence type="inferred from homology"/>
<dbReference type="PANTHER" id="PTHR43327:SF10">
    <property type="entry name" value="STOMATIN-LIKE PROTEIN 2, MITOCHONDRIAL"/>
    <property type="match status" value="1"/>
</dbReference>
<dbReference type="InterPro" id="IPR001107">
    <property type="entry name" value="Band_7"/>
</dbReference>
<dbReference type="SMART" id="SM00244">
    <property type="entry name" value="PHB"/>
    <property type="match status" value="1"/>
</dbReference>
<dbReference type="InterPro" id="IPR018080">
    <property type="entry name" value="Band_7/stomatin-like_CS"/>
</dbReference>
<dbReference type="EMBL" id="JARQTX010000004">
    <property type="protein sequence ID" value="MDG2945526.1"/>
    <property type="molecule type" value="Genomic_DNA"/>
</dbReference>
<dbReference type="Proteomes" id="UP001216057">
    <property type="component" value="Unassembled WGS sequence"/>
</dbReference>
<dbReference type="Proteomes" id="UP001214976">
    <property type="component" value="Unassembled WGS sequence"/>
</dbReference>
<dbReference type="Pfam" id="PF01145">
    <property type="entry name" value="Band_7"/>
    <property type="match status" value="1"/>
</dbReference>
<comment type="caution">
    <text evidence="10">The sequence shown here is derived from an EMBL/GenBank/DDBJ whole genome shotgun (WGS) entry which is preliminary data.</text>
</comment>
<dbReference type="FunFam" id="3.30.479.30:FF:000004">
    <property type="entry name" value="Putative membrane protease family, stomatin"/>
    <property type="match status" value="1"/>
</dbReference>
<evidence type="ECO:0000313" key="12">
    <source>
        <dbReference type="Proteomes" id="UP001216057"/>
    </source>
</evidence>
<evidence type="ECO:0000256" key="3">
    <source>
        <dbReference type="ARBA" id="ARBA00017055"/>
    </source>
</evidence>
<dbReference type="InterPro" id="IPR036013">
    <property type="entry name" value="Band_7/SPFH_dom_sf"/>
</dbReference>
<evidence type="ECO:0000256" key="2">
    <source>
        <dbReference type="ARBA" id="ARBA00008164"/>
    </source>
</evidence>
<name>A0AAW6Q9P1_9PAST</name>
<feature type="transmembrane region" description="Helical" evidence="7">
    <location>
        <begin position="6"/>
        <end position="28"/>
    </location>
</feature>
<dbReference type="PANTHER" id="PTHR43327">
    <property type="entry name" value="STOMATIN-LIKE PROTEIN 2, MITOCHONDRIAL"/>
    <property type="match status" value="1"/>
</dbReference>
<dbReference type="GO" id="GO:0005886">
    <property type="term" value="C:plasma membrane"/>
    <property type="evidence" value="ECO:0007669"/>
    <property type="project" value="UniProtKB-ARBA"/>
</dbReference>
<comment type="similarity">
    <text evidence="2">Belongs to the band 7/mec-2 family.</text>
</comment>
<evidence type="ECO:0000313" key="9">
    <source>
        <dbReference type="EMBL" id="MDG2945526.1"/>
    </source>
</evidence>
<keyword evidence="5 7" id="KW-1133">Transmembrane helix</keyword>
<organism evidence="10 11">
    <name type="scientific">Exercitatus varius</name>
    <dbReference type="NCBI Taxonomy" id="67857"/>
    <lineage>
        <taxon>Bacteria</taxon>
        <taxon>Pseudomonadati</taxon>
        <taxon>Pseudomonadota</taxon>
        <taxon>Gammaproteobacteria</taxon>
        <taxon>Pasteurellales</taxon>
        <taxon>Pasteurellaceae</taxon>
        <taxon>Exercitatus</taxon>
    </lineage>
</organism>
<dbReference type="RefSeq" id="WP_202935880.1">
    <property type="nucleotide sequence ID" value="NZ_JARQTO010000009.1"/>
</dbReference>
<protein>
    <recommendedName>
        <fullName evidence="3">Protein QmcA</fullName>
    </recommendedName>
</protein>
<evidence type="ECO:0000259" key="8">
    <source>
        <dbReference type="SMART" id="SM00244"/>
    </source>
</evidence>
<dbReference type="PROSITE" id="PS01270">
    <property type="entry name" value="BAND_7"/>
    <property type="match status" value="1"/>
</dbReference>
<keyword evidence="6 7" id="KW-0472">Membrane</keyword>
<dbReference type="AlphaFoldDB" id="A0AAW6Q9P1"/>
<evidence type="ECO:0000313" key="11">
    <source>
        <dbReference type="Proteomes" id="UP001214976"/>
    </source>
</evidence>
<evidence type="ECO:0000256" key="6">
    <source>
        <dbReference type="ARBA" id="ARBA00023136"/>
    </source>
</evidence>
<dbReference type="Gene3D" id="3.30.479.30">
    <property type="entry name" value="Band 7 domain"/>
    <property type="match status" value="1"/>
</dbReference>
<dbReference type="GO" id="GO:0098552">
    <property type="term" value="C:side of membrane"/>
    <property type="evidence" value="ECO:0007669"/>
    <property type="project" value="UniProtKB-ARBA"/>
</dbReference>
<accession>A0AAW6Q9P1</accession>
<evidence type="ECO:0000256" key="4">
    <source>
        <dbReference type="ARBA" id="ARBA00022692"/>
    </source>
</evidence>
<keyword evidence="4 7" id="KW-0812">Transmembrane</keyword>
<dbReference type="CDD" id="cd08829">
    <property type="entry name" value="SPFH_paraslipin"/>
    <property type="match status" value="1"/>
</dbReference>
<dbReference type="PRINTS" id="PR00721">
    <property type="entry name" value="STOMATIN"/>
</dbReference>
<feature type="domain" description="Band 7" evidence="8">
    <location>
        <begin position="23"/>
        <end position="181"/>
    </location>
</feature>
<dbReference type="SUPFAM" id="SSF117892">
    <property type="entry name" value="Band 7/SPFH domain"/>
    <property type="match status" value="1"/>
</dbReference>
<evidence type="ECO:0000256" key="7">
    <source>
        <dbReference type="SAM" id="Phobius"/>
    </source>
</evidence>
<reference evidence="10 12" key="1">
    <citation type="submission" date="2023-03" db="EMBL/GenBank/DDBJ databases">
        <title>Classification of Bisgaard taxon 6 and taxon 10 as Exercitatus varius gen. nov., spec. nov.</title>
        <authorList>
            <person name="Christensen H."/>
        </authorList>
    </citation>
    <scope>NUCLEOTIDE SEQUENCE</scope>
    <source>
        <strain evidence="9 12">23350_01</strain>
        <strain evidence="10">86116</strain>
    </source>
</reference>
<sequence>MDIFDLYPAAIVFVILVFVVLFSTIKAVPQGYHWTIERFGRYIKTLTPGLNFVVPFVDRVGRKINMMEQVLDIPSQEVISKDNANVSIDAVCFVQVIDARSAAYEVNHLEQAIINLVMTNIRTVLGGMELDEMLSQRDSINGRLLSIVDEATNPWGVKVTRIEIRDVRPPRELSEAMNAQMKAERNKRAEILEAEGVRQAQILRAEGEKQSRILRAEGEKQEAILQAEARERAAQAEAKATQMVSEAIANGDTKAINYFIAQKYTEALKDIGGANNSKVVLMPLEAGNLIGSVAGVAELLKGDKK</sequence>
<dbReference type="GeneID" id="93227093"/>
<gene>
    <name evidence="10" type="ORF">P7M15_06980</name>
    <name evidence="9" type="ORF">P7M32_03655</name>
</gene>
<evidence type="ECO:0000313" key="10">
    <source>
        <dbReference type="EMBL" id="MDG2950260.1"/>
    </source>
</evidence>
<evidence type="ECO:0000256" key="1">
    <source>
        <dbReference type="ARBA" id="ARBA00004167"/>
    </source>
</evidence>
<dbReference type="EMBL" id="JARQTW010000011">
    <property type="protein sequence ID" value="MDG2950260.1"/>
    <property type="molecule type" value="Genomic_DNA"/>
</dbReference>
<comment type="subcellular location">
    <subcellularLocation>
        <location evidence="1">Membrane</location>
        <topology evidence="1">Single-pass membrane protein</topology>
    </subcellularLocation>
</comment>
<evidence type="ECO:0000256" key="5">
    <source>
        <dbReference type="ARBA" id="ARBA00022989"/>
    </source>
</evidence>
<keyword evidence="12" id="KW-1185">Reference proteome</keyword>
<dbReference type="InterPro" id="IPR001972">
    <property type="entry name" value="Stomatin_HflK_fam"/>
</dbReference>